<keyword evidence="1" id="KW-1133">Transmembrane helix</keyword>
<proteinExistence type="predicted"/>
<evidence type="ECO:0000313" key="2">
    <source>
        <dbReference type="EMBL" id="JAD51244.1"/>
    </source>
</evidence>
<organism evidence="2">
    <name type="scientific">Arundo donax</name>
    <name type="common">Giant reed</name>
    <name type="synonym">Donax arundinaceus</name>
    <dbReference type="NCBI Taxonomy" id="35708"/>
    <lineage>
        <taxon>Eukaryota</taxon>
        <taxon>Viridiplantae</taxon>
        <taxon>Streptophyta</taxon>
        <taxon>Embryophyta</taxon>
        <taxon>Tracheophyta</taxon>
        <taxon>Spermatophyta</taxon>
        <taxon>Magnoliopsida</taxon>
        <taxon>Liliopsida</taxon>
        <taxon>Poales</taxon>
        <taxon>Poaceae</taxon>
        <taxon>PACMAD clade</taxon>
        <taxon>Arundinoideae</taxon>
        <taxon>Arundineae</taxon>
        <taxon>Arundo</taxon>
    </lineage>
</organism>
<keyword evidence="1" id="KW-0812">Transmembrane</keyword>
<protein>
    <submittedName>
        <fullName evidence="2">Uncharacterized protein</fullName>
    </submittedName>
</protein>
<dbReference type="EMBL" id="GBRH01246651">
    <property type="protein sequence ID" value="JAD51244.1"/>
    <property type="molecule type" value="Transcribed_RNA"/>
</dbReference>
<feature type="transmembrane region" description="Helical" evidence="1">
    <location>
        <begin position="20"/>
        <end position="37"/>
    </location>
</feature>
<accession>A0A0A9AHT6</accession>
<evidence type="ECO:0000256" key="1">
    <source>
        <dbReference type="SAM" id="Phobius"/>
    </source>
</evidence>
<name>A0A0A9AHT6_ARUDO</name>
<dbReference type="AlphaFoldDB" id="A0A0A9AHT6"/>
<reference evidence="2" key="1">
    <citation type="submission" date="2014-09" db="EMBL/GenBank/DDBJ databases">
        <authorList>
            <person name="Magalhaes I.L.F."/>
            <person name="Oliveira U."/>
            <person name="Santos F.R."/>
            <person name="Vidigal T.H.D.A."/>
            <person name="Brescovit A.D."/>
            <person name="Santos A.J."/>
        </authorList>
    </citation>
    <scope>NUCLEOTIDE SEQUENCE</scope>
    <source>
        <tissue evidence="2">Shoot tissue taken approximately 20 cm above the soil surface</tissue>
    </source>
</reference>
<reference evidence="2" key="2">
    <citation type="journal article" date="2015" name="Data Brief">
        <title>Shoot transcriptome of the giant reed, Arundo donax.</title>
        <authorList>
            <person name="Barrero R.A."/>
            <person name="Guerrero F.D."/>
            <person name="Moolhuijzen P."/>
            <person name="Goolsby J.A."/>
            <person name="Tidwell J."/>
            <person name="Bellgard S.E."/>
            <person name="Bellgard M.I."/>
        </authorList>
    </citation>
    <scope>NUCLEOTIDE SEQUENCE</scope>
    <source>
        <tissue evidence="2">Shoot tissue taken approximately 20 cm above the soil surface</tissue>
    </source>
</reference>
<keyword evidence="1" id="KW-0472">Membrane</keyword>
<sequence>MQLASFMQLETELTQALETYFFNLFLIFVLLTMEYGAN</sequence>